<dbReference type="InterPro" id="IPR003146">
    <property type="entry name" value="M14A_act_pep"/>
</dbReference>
<dbReference type="GO" id="GO:0004180">
    <property type="term" value="F:carboxypeptidase activity"/>
    <property type="evidence" value="ECO:0007669"/>
    <property type="project" value="UniProtKB-KW"/>
</dbReference>
<dbReference type="InterPro" id="IPR036990">
    <property type="entry name" value="M14A-like_propep"/>
</dbReference>
<accession>A0A8H6IQ95</accession>
<keyword evidence="1" id="KW-0479">Metal-binding</keyword>
<keyword evidence="2" id="KW-0862">Zinc</keyword>
<evidence type="ECO:0000256" key="3">
    <source>
        <dbReference type="SAM" id="SignalP"/>
    </source>
</evidence>
<keyword evidence="3" id="KW-0732">Signal</keyword>
<name>A0A8H6IQ95_9PEZI</name>
<proteinExistence type="predicted"/>
<feature type="signal peptide" evidence="3">
    <location>
        <begin position="1"/>
        <end position="18"/>
    </location>
</feature>
<dbReference type="EMBL" id="WIGN01000521">
    <property type="protein sequence ID" value="KAF6789714.1"/>
    <property type="molecule type" value="Genomic_DNA"/>
</dbReference>
<dbReference type="Pfam" id="PF02244">
    <property type="entry name" value="Propep_M14"/>
    <property type="match status" value="1"/>
</dbReference>
<keyword evidence="5" id="KW-0378">Hydrolase</keyword>
<evidence type="ECO:0000256" key="2">
    <source>
        <dbReference type="ARBA" id="ARBA00022833"/>
    </source>
</evidence>
<reference evidence="5 6" key="1">
    <citation type="journal article" date="2020" name="Phytopathology">
        <title>Genome Sequence Resources of Colletotrichum truncatum, C. plurivorum, C. musicola, and C. sojae: Four Species Pathogenic to Soybean (Glycine max).</title>
        <authorList>
            <person name="Rogerio F."/>
            <person name="Boufleur T.R."/>
            <person name="Ciampi-Guillardi M."/>
            <person name="Sukno S.A."/>
            <person name="Thon M.R."/>
            <person name="Massola Junior N.S."/>
            <person name="Baroncelli R."/>
        </authorList>
    </citation>
    <scope>NUCLEOTIDE SEQUENCE [LARGE SCALE GENOMIC DNA]</scope>
    <source>
        <strain evidence="5 6">LFN0009</strain>
    </source>
</reference>
<keyword evidence="5" id="KW-0121">Carboxypeptidase</keyword>
<feature type="domain" description="Carboxypeptidase activation peptide" evidence="4">
    <location>
        <begin position="36"/>
        <end position="93"/>
    </location>
</feature>
<organism evidence="5 6">
    <name type="scientific">Colletotrichum sojae</name>
    <dbReference type="NCBI Taxonomy" id="2175907"/>
    <lineage>
        <taxon>Eukaryota</taxon>
        <taxon>Fungi</taxon>
        <taxon>Dikarya</taxon>
        <taxon>Ascomycota</taxon>
        <taxon>Pezizomycotina</taxon>
        <taxon>Sordariomycetes</taxon>
        <taxon>Hypocreomycetidae</taxon>
        <taxon>Glomerellales</taxon>
        <taxon>Glomerellaceae</taxon>
        <taxon>Colletotrichum</taxon>
        <taxon>Colletotrichum orchidearum species complex</taxon>
    </lineage>
</organism>
<evidence type="ECO:0000313" key="5">
    <source>
        <dbReference type="EMBL" id="KAF6789714.1"/>
    </source>
</evidence>
<protein>
    <submittedName>
        <fullName evidence="5">Zinc carboxypeptidase</fullName>
    </submittedName>
</protein>
<gene>
    <name evidence="5" type="ORF">CSOJ01_14713</name>
</gene>
<dbReference type="Proteomes" id="UP000652219">
    <property type="component" value="Unassembled WGS sequence"/>
</dbReference>
<keyword evidence="6" id="KW-1185">Reference proteome</keyword>
<feature type="chain" id="PRO_5034679158" evidence="3">
    <location>
        <begin position="19"/>
        <end position="136"/>
    </location>
</feature>
<keyword evidence="5" id="KW-0645">Protease</keyword>
<dbReference type="GO" id="GO:0046872">
    <property type="term" value="F:metal ion binding"/>
    <property type="evidence" value="ECO:0007669"/>
    <property type="project" value="UniProtKB-KW"/>
</dbReference>
<dbReference type="SUPFAM" id="SSF54897">
    <property type="entry name" value="Protease propeptides/inhibitors"/>
    <property type="match status" value="1"/>
</dbReference>
<evidence type="ECO:0000256" key="1">
    <source>
        <dbReference type="ARBA" id="ARBA00022723"/>
    </source>
</evidence>
<evidence type="ECO:0000313" key="6">
    <source>
        <dbReference type="Proteomes" id="UP000652219"/>
    </source>
</evidence>
<dbReference type="Gene3D" id="3.30.70.340">
    <property type="entry name" value="Metallocarboxypeptidase-like"/>
    <property type="match status" value="1"/>
</dbReference>
<sequence>MRLFALLTALSLLAAASGKRVSYDGYQVLRVKTGARQVEVDQKLAKVKHDEWDGVENSHVDVVIAPAQLPRFRALGLDHRVMHEDLGASIAAESAARPAWKRSIDDMAWYDAYHPYDEHKTYVETLHKAFPNNSKI</sequence>
<feature type="non-terminal residue" evidence="5">
    <location>
        <position position="136"/>
    </location>
</feature>
<comment type="caution">
    <text evidence="5">The sequence shown here is derived from an EMBL/GenBank/DDBJ whole genome shotgun (WGS) entry which is preliminary data.</text>
</comment>
<evidence type="ECO:0000259" key="4">
    <source>
        <dbReference type="Pfam" id="PF02244"/>
    </source>
</evidence>
<dbReference type="AlphaFoldDB" id="A0A8H6IQ95"/>